<dbReference type="KEGG" id="lbc:LACBIDRAFT_300312"/>
<keyword evidence="3" id="KW-1185">Reference proteome</keyword>
<organism evidence="3">
    <name type="scientific">Laccaria bicolor (strain S238N-H82 / ATCC MYA-4686)</name>
    <name type="common">Bicoloured deceiver</name>
    <name type="synonym">Laccaria laccata var. bicolor</name>
    <dbReference type="NCBI Taxonomy" id="486041"/>
    <lineage>
        <taxon>Eukaryota</taxon>
        <taxon>Fungi</taxon>
        <taxon>Dikarya</taxon>
        <taxon>Basidiomycota</taxon>
        <taxon>Agaricomycotina</taxon>
        <taxon>Agaricomycetes</taxon>
        <taxon>Agaricomycetidae</taxon>
        <taxon>Agaricales</taxon>
        <taxon>Agaricineae</taxon>
        <taxon>Hydnangiaceae</taxon>
        <taxon>Laccaria</taxon>
    </lineage>
</organism>
<dbReference type="GeneID" id="6078714"/>
<dbReference type="Proteomes" id="UP000001194">
    <property type="component" value="Unassembled WGS sequence"/>
</dbReference>
<dbReference type="AlphaFoldDB" id="B0DGG7"/>
<name>B0DGG7_LACBS</name>
<dbReference type="RefSeq" id="XP_001883125.1">
    <property type="nucleotide sequence ID" value="XM_001883090.1"/>
</dbReference>
<feature type="domain" description="T6SS Phospholipase effector Tle1-like catalytic" evidence="1">
    <location>
        <begin position="101"/>
        <end position="327"/>
    </location>
</feature>
<dbReference type="InterPro" id="IPR018712">
    <property type="entry name" value="Tle1-like_cat"/>
</dbReference>
<dbReference type="Pfam" id="PF09994">
    <property type="entry name" value="T6SS_Tle1-like_cat"/>
    <property type="match status" value="1"/>
</dbReference>
<evidence type="ECO:0000313" key="3">
    <source>
        <dbReference type="Proteomes" id="UP000001194"/>
    </source>
</evidence>
<dbReference type="HOGENOM" id="CLU_005049_3_0_1"/>
<reference evidence="2 3" key="1">
    <citation type="journal article" date="2008" name="Nature">
        <title>The genome of Laccaria bicolor provides insights into mycorrhizal symbiosis.</title>
        <authorList>
            <person name="Martin F."/>
            <person name="Aerts A."/>
            <person name="Ahren D."/>
            <person name="Brun A."/>
            <person name="Danchin E.G.J."/>
            <person name="Duchaussoy F."/>
            <person name="Gibon J."/>
            <person name="Kohler A."/>
            <person name="Lindquist E."/>
            <person name="Pereda V."/>
            <person name="Salamov A."/>
            <person name="Shapiro H.J."/>
            <person name="Wuyts J."/>
            <person name="Blaudez D."/>
            <person name="Buee M."/>
            <person name="Brokstein P."/>
            <person name="Canbaeck B."/>
            <person name="Cohen D."/>
            <person name="Courty P.E."/>
            <person name="Coutinho P.M."/>
            <person name="Delaruelle C."/>
            <person name="Detter J.C."/>
            <person name="Deveau A."/>
            <person name="DiFazio S."/>
            <person name="Duplessis S."/>
            <person name="Fraissinet-Tachet L."/>
            <person name="Lucic E."/>
            <person name="Frey-Klett P."/>
            <person name="Fourrey C."/>
            <person name="Feussner I."/>
            <person name="Gay G."/>
            <person name="Grimwood J."/>
            <person name="Hoegger P.J."/>
            <person name="Jain P."/>
            <person name="Kilaru S."/>
            <person name="Labbe J."/>
            <person name="Lin Y.C."/>
            <person name="Legue V."/>
            <person name="Le Tacon F."/>
            <person name="Marmeisse R."/>
            <person name="Melayah D."/>
            <person name="Montanini B."/>
            <person name="Muratet M."/>
            <person name="Nehls U."/>
            <person name="Niculita-Hirzel H."/>
            <person name="Oudot-Le Secq M.P."/>
            <person name="Peter M."/>
            <person name="Quesneville H."/>
            <person name="Rajashekar B."/>
            <person name="Reich M."/>
            <person name="Rouhier N."/>
            <person name="Schmutz J."/>
            <person name="Yin T."/>
            <person name="Chalot M."/>
            <person name="Henrissat B."/>
            <person name="Kuees U."/>
            <person name="Lucas S."/>
            <person name="Van de Peer Y."/>
            <person name="Podila G.K."/>
            <person name="Polle A."/>
            <person name="Pukkila P.J."/>
            <person name="Richardson P.M."/>
            <person name="Rouze P."/>
            <person name="Sanders I.R."/>
            <person name="Stajich J.E."/>
            <person name="Tunlid A."/>
            <person name="Tuskan G."/>
            <person name="Grigoriev I.V."/>
        </authorList>
    </citation>
    <scope>NUCLEOTIDE SEQUENCE [LARGE SCALE GENOMIC DNA]</scope>
    <source>
        <strain evidence="3">S238N-H82 / ATCC MYA-4686</strain>
    </source>
</reference>
<sequence>MAPKTLLIFCDGTGMDGTLAPPKSDVNARDSVEAAALQLSSTLADSSLKPQYLPRLEGTHIRTDEALPQLKSEKIDEDSLEFSTQSLTGIGIEDVAGGNVQYATNVIRLSRSIKSHDANGNRQIAFYQSGVGSESTFKGDQITGTTAMQALGTAVASKIRDAYVFIAQNFDDGDEICLFGFSRGAYTARKLAGLIDRIGLLTREQLGFFFEIWLELVDDKTPQIPPDTRRPTIKCVGVWDTVGSVYKEIDALSIVDTDLPKTIKVALHAISLQENRMKFLPTLWTIPKGGLGANQVLKQVWFVGAHSDVGGRYERHELADISLYWMTGKLKSFIDIDLKFLRTFAQVKPNPWGTSQPHNAYKDTPIALRPIIGHETRLESNQIVQQSVFHESVRYSPQQLASPDYMITMSIIQKKFGSDFKPQYLALNEFEQYCKDHWGRGLSISHGVESPASVIRSTARWVGMLPRSLFLLDTL</sequence>
<dbReference type="PANTHER" id="PTHR33840:SF1">
    <property type="entry name" value="TLE1 PHOSPHOLIPASE DOMAIN-CONTAINING PROTEIN"/>
    <property type="match status" value="1"/>
</dbReference>
<dbReference type="STRING" id="486041.B0DGG7"/>
<accession>B0DGG7</accession>
<evidence type="ECO:0000259" key="1">
    <source>
        <dbReference type="Pfam" id="PF09994"/>
    </source>
</evidence>
<dbReference type="InParanoid" id="B0DGG7"/>
<proteinExistence type="predicted"/>
<dbReference type="OrthoDB" id="3057168at2759"/>
<protein>
    <submittedName>
        <fullName evidence="2">Predicted protein</fullName>
    </submittedName>
</protein>
<dbReference type="EMBL" id="DS547109">
    <property type="protein sequence ID" value="EDR06264.1"/>
    <property type="molecule type" value="Genomic_DNA"/>
</dbReference>
<dbReference type="PANTHER" id="PTHR33840">
    <property type="match status" value="1"/>
</dbReference>
<evidence type="ECO:0000313" key="2">
    <source>
        <dbReference type="EMBL" id="EDR06264.1"/>
    </source>
</evidence>
<gene>
    <name evidence="2" type="ORF">LACBIDRAFT_300312</name>
</gene>